<dbReference type="Proteomes" id="UP000241954">
    <property type="component" value="Unassembled WGS sequence"/>
</dbReference>
<evidence type="ECO:0000256" key="4">
    <source>
        <dbReference type="ARBA" id="ARBA00014689"/>
    </source>
</evidence>
<dbReference type="PANTHER" id="PTHR36835">
    <property type="entry name" value="CYTOCHROME BO(3) UBIQUINOL OXIDASE SUBUNIT 4"/>
    <property type="match status" value="1"/>
</dbReference>
<name>A0A2T3MJQ4_9GAMM</name>
<organism evidence="19 20">
    <name type="scientific">Photobacterium iliopiscarium</name>
    <dbReference type="NCBI Taxonomy" id="56192"/>
    <lineage>
        <taxon>Bacteria</taxon>
        <taxon>Pseudomonadati</taxon>
        <taxon>Pseudomonadota</taxon>
        <taxon>Gammaproteobacteria</taxon>
        <taxon>Vibrionales</taxon>
        <taxon>Vibrionaceae</taxon>
        <taxon>Photobacterium</taxon>
    </lineage>
</organism>
<dbReference type="InterPro" id="IPR005171">
    <property type="entry name" value="Cyt_c_oxidase_su4_prok"/>
</dbReference>
<protein>
    <recommendedName>
        <fullName evidence="4">Cytochrome bo(3) ubiquinol oxidase subunit 4</fullName>
    </recommendedName>
    <alternativeName>
        <fullName evidence="16">Cytochrome o ubiquinol oxidase subunit 4</fullName>
    </alternativeName>
    <alternativeName>
        <fullName evidence="13">Oxidase bo(3) subunit 4</fullName>
    </alternativeName>
    <alternativeName>
        <fullName evidence="14">Ubiquinol oxidase polypeptide IV</fullName>
    </alternativeName>
    <alternativeName>
        <fullName evidence="15">Ubiquinol oxidase subunit 4</fullName>
    </alternativeName>
</protein>
<evidence type="ECO:0000313" key="19">
    <source>
        <dbReference type="EMBL" id="PSV96020.1"/>
    </source>
</evidence>
<dbReference type="InterPro" id="IPR050968">
    <property type="entry name" value="Cytochrome_c_oxidase_bac_sub4"/>
</dbReference>
<comment type="subunit">
    <text evidence="3">Heterooctamer of two A chains, two B chains, two C chains and two D chains.</text>
</comment>
<evidence type="ECO:0000256" key="1">
    <source>
        <dbReference type="ARBA" id="ARBA00004651"/>
    </source>
</evidence>
<proteinExistence type="inferred from homology"/>
<dbReference type="InterPro" id="IPR014210">
    <property type="entry name" value="Cyt_o_ubiqinol_oxidase_su4"/>
</dbReference>
<evidence type="ECO:0000256" key="18">
    <source>
        <dbReference type="SAM" id="Phobius"/>
    </source>
</evidence>
<keyword evidence="6" id="KW-1003">Cell membrane</keyword>
<dbReference type="AlphaFoldDB" id="A0A2T3MJQ4"/>
<evidence type="ECO:0000256" key="10">
    <source>
        <dbReference type="ARBA" id="ARBA00023002"/>
    </source>
</evidence>
<dbReference type="GO" id="GO:0005886">
    <property type="term" value="C:plasma membrane"/>
    <property type="evidence" value="ECO:0007669"/>
    <property type="project" value="UniProtKB-SubCell"/>
</dbReference>
<reference evidence="19 20" key="1">
    <citation type="submission" date="2018-01" db="EMBL/GenBank/DDBJ databases">
        <title>Whole genome sequencing of Histamine producing bacteria.</title>
        <authorList>
            <person name="Butler K."/>
        </authorList>
    </citation>
    <scope>NUCLEOTIDE SEQUENCE [LARGE SCALE GENOMIC DNA]</scope>
    <source>
        <strain evidence="19 20">NCIMB 13481</strain>
    </source>
</reference>
<dbReference type="Pfam" id="PF03626">
    <property type="entry name" value="COX4_pro"/>
    <property type="match status" value="1"/>
</dbReference>
<comment type="similarity">
    <text evidence="2">Belongs to the cytochrome c oxidase bacterial subunit 4 family.</text>
</comment>
<evidence type="ECO:0000256" key="2">
    <source>
        <dbReference type="ARBA" id="ARBA00008079"/>
    </source>
</evidence>
<evidence type="ECO:0000256" key="13">
    <source>
        <dbReference type="ARBA" id="ARBA00030071"/>
    </source>
</evidence>
<dbReference type="EMBL" id="PYLW01000012">
    <property type="protein sequence ID" value="PSV96020.1"/>
    <property type="molecule type" value="Genomic_DNA"/>
</dbReference>
<feature type="region of interest" description="Disordered" evidence="17">
    <location>
        <begin position="1"/>
        <end position="23"/>
    </location>
</feature>
<keyword evidence="11 18" id="KW-0472">Membrane</keyword>
<gene>
    <name evidence="19" type="primary">cyoD</name>
    <name evidence="19" type="ORF">C9I88_11860</name>
</gene>
<evidence type="ECO:0000256" key="3">
    <source>
        <dbReference type="ARBA" id="ARBA00011700"/>
    </source>
</evidence>
<evidence type="ECO:0000256" key="17">
    <source>
        <dbReference type="SAM" id="MobiDB-lite"/>
    </source>
</evidence>
<evidence type="ECO:0000256" key="14">
    <source>
        <dbReference type="ARBA" id="ARBA00030211"/>
    </source>
</evidence>
<keyword evidence="8" id="KW-0249">Electron transport</keyword>
<evidence type="ECO:0000256" key="9">
    <source>
        <dbReference type="ARBA" id="ARBA00022989"/>
    </source>
</evidence>
<evidence type="ECO:0000256" key="7">
    <source>
        <dbReference type="ARBA" id="ARBA00022692"/>
    </source>
</evidence>
<evidence type="ECO:0000256" key="16">
    <source>
        <dbReference type="ARBA" id="ARBA00032185"/>
    </source>
</evidence>
<dbReference type="RefSeq" id="WP_045039859.1">
    <property type="nucleotide sequence ID" value="NZ_PYLU01000003.1"/>
</dbReference>
<keyword evidence="9 18" id="KW-1133">Transmembrane helix</keyword>
<dbReference type="GO" id="GO:0009319">
    <property type="term" value="C:cytochrome o ubiquinol oxidase complex"/>
    <property type="evidence" value="ECO:0007669"/>
    <property type="project" value="TreeGrafter"/>
</dbReference>
<comment type="caution">
    <text evidence="19">The sequence shown here is derived from an EMBL/GenBank/DDBJ whole genome shotgun (WGS) entry which is preliminary data.</text>
</comment>
<evidence type="ECO:0000256" key="11">
    <source>
        <dbReference type="ARBA" id="ARBA00023136"/>
    </source>
</evidence>
<feature type="transmembrane region" description="Helical" evidence="18">
    <location>
        <begin position="30"/>
        <end position="50"/>
    </location>
</feature>
<dbReference type="NCBIfam" id="TIGR02847">
    <property type="entry name" value="CyoD"/>
    <property type="match status" value="1"/>
</dbReference>
<evidence type="ECO:0000256" key="5">
    <source>
        <dbReference type="ARBA" id="ARBA00022448"/>
    </source>
</evidence>
<dbReference type="OrthoDB" id="2375888at2"/>
<dbReference type="GeneID" id="93549255"/>
<dbReference type="GO" id="GO:0019646">
    <property type="term" value="P:aerobic electron transport chain"/>
    <property type="evidence" value="ECO:0007669"/>
    <property type="project" value="TreeGrafter"/>
</dbReference>
<dbReference type="GO" id="GO:0015990">
    <property type="term" value="P:electron transport coupled proton transport"/>
    <property type="evidence" value="ECO:0007669"/>
    <property type="project" value="InterPro"/>
</dbReference>
<accession>A0A2T3MJQ4</accession>
<evidence type="ECO:0000256" key="6">
    <source>
        <dbReference type="ARBA" id="ARBA00022475"/>
    </source>
</evidence>
<evidence type="ECO:0000256" key="15">
    <source>
        <dbReference type="ARBA" id="ARBA00031887"/>
    </source>
</evidence>
<keyword evidence="5" id="KW-0813">Transport</keyword>
<feature type="transmembrane region" description="Helical" evidence="18">
    <location>
        <begin position="57"/>
        <end position="80"/>
    </location>
</feature>
<dbReference type="GO" id="GO:0009486">
    <property type="term" value="F:cytochrome bo3 ubiquinol oxidase activity"/>
    <property type="evidence" value="ECO:0007669"/>
    <property type="project" value="InterPro"/>
</dbReference>
<comment type="subcellular location">
    <subcellularLocation>
        <location evidence="1">Cell membrane</location>
        <topology evidence="1">Multi-pass membrane protein</topology>
    </subcellularLocation>
</comment>
<evidence type="ECO:0000313" key="20">
    <source>
        <dbReference type="Proteomes" id="UP000241954"/>
    </source>
</evidence>
<keyword evidence="10" id="KW-0560">Oxidoreductase</keyword>
<keyword evidence="7 18" id="KW-0812">Transmembrane</keyword>
<evidence type="ECO:0000256" key="12">
    <source>
        <dbReference type="ARBA" id="ARBA00025694"/>
    </source>
</evidence>
<feature type="transmembrane region" description="Helical" evidence="18">
    <location>
        <begin position="92"/>
        <end position="111"/>
    </location>
</feature>
<comment type="function">
    <text evidence="12">Cytochrome bo(3) ubiquinol terminal oxidase is the component of the aerobic respiratory chain of E.coli that predominates when cells are grown at high aeration. Has proton pump activity across the membrane in addition to electron transfer, pumping 2 protons/electron.</text>
</comment>
<sequence>MGNSTNQHSTNEHSTAHGQGGQAHGSVKEYVRGLVFSIILTIVPFAMVMAGVGSTQFIIGVIMMFAVAQILVQLVFFLHMNTSSEQMWNTSSAVFVVVIVAIILIGSLWIMDHLNHNMLMGH</sequence>
<dbReference type="GO" id="GO:0015078">
    <property type="term" value="F:proton transmembrane transporter activity"/>
    <property type="evidence" value="ECO:0007669"/>
    <property type="project" value="TreeGrafter"/>
</dbReference>
<evidence type="ECO:0000256" key="8">
    <source>
        <dbReference type="ARBA" id="ARBA00022982"/>
    </source>
</evidence>
<dbReference type="PANTHER" id="PTHR36835:SF1">
    <property type="entry name" value="CYTOCHROME BO(3) UBIQUINOL OXIDASE SUBUNIT 4"/>
    <property type="match status" value="1"/>
</dbReference>